<evidence type="ECO:0000259" key="6">
    <source>
        <dbReference type="Pfam" id="PF18201"/>
    </source>
</evidence>
<feature type="compositionally biased region" description="Basic and acidic residues" evidence="4">
    <location>
        <begin position="217"/>
        <end position="234"/>
    </location>
</feature>
<feature type="compositionally biased region" description="Basic residues" evidence="4">
    <location>
        <begin position="605"/>
        <end position="618"/>
    </location>
</feature>
<feature type="domain" description="PIH1D1/2/3 CS-like" evidence="6">
    <location>
        <begin position="247"/>
        <end position="349"/>
    </location>
</feature>
<organism evidence="7">
    <name type="scientific">Aedes albopictus</name>
    <name type="common">Asian tiger mosquito</name>
    <name type="synonym">Stegomyia albopicta</name>
    <dbReference type="NCBI Taxonomy" id="7160"/>
    <lineage>
        <taxon>Eukaryota</taxon>
        <taxon>Metazoa</taxon>
        <taxon>Ecdysozoa</taxon>
        <taxon>Arthropoda</taxon>
        <taxon>Hexapoda</taxon>
        <taxon>Insecta</taxon>
        <taxon>Pterygota</taxon>
        <taxon>Neoptera</taxon>
        <taxon>Endopterygota</taxon>
        <taxon>Diptera</taxon>
        <taxon>Nematocera</taxon>
        <taxon>Culicoidea</taxon>
        <taxon>Culicidae</taxon>
        <taxon>Culicinae</taxon>
        <taxon>Aedini</taxon>
        <taxon>Aedes</taxon>
        <taxon>Stegomyia</taxon>
    </lineage>
</organism>
<dbReference type="HAMAP" id="MF_03069">
    <property type="entry name" value="Kintoun"/>
    <property type="match status" value="1"/>
</dbReference>
<comment type="similarity">
    <text evidence="3">Belongs to the PIH1 family. Kintoun subfamily.</text>
</comment>
<feature type="compositionally biased region" description="Polar residues" evidence="4">
    <location>
        <begin position="648"/>
        <end position="657"/>
    </location>
</feature>
<feature type="domain" description="PIH1 N-terminal" evidence="5">
    <location>
        <begin position="38"/>
        <end position="200"/>
    </location>
</feature>
<accession>A0A023EW92</accession>
<evidence type="ECO:0000256" key="3">
    <source>
        <dbReference type="HAMAP-Rule" id="MF_03069"/>
    </source>
</evidence>
<feature type="region of interest" description="Disordered" evidence="4">
    <location>
        <begin position="834"/>
        <end position="855"/>
    </location>
</feature>
<dbReference type="InterPro" id="IPR034727">
    <property type="entry name" value="Kintoun"/>
</dbReference>
<reference evidence="7" key="1">
    <citation type="journal article" date="2014" name="PLoS Negl. Trop. Dis.">
        <title>Identification and characterization of seminal fluid proteins in the Asian tiger mosquito, Aedes albopictus.</title>
        <authorList>
            <person name="Boes K.E."/>
            <person name="Ribeiro J.M."/>
            <person name="Wong A."/>
            <person name="Harrington L.C."/>
            <person name="Wolfner M.F."/>
            <person name="Sirot L.K."/>
        </authorList>
    </citation>
    <scope>NUCLEOTIDE SEQUENCE</scope>
    <source>
        <tissue evidence="7">Reproductive organs</tissue>
    </source>
</reference>
<feature type="region of interest" description="Disordered" evidence="4">
    <location>
        <begin position="217"/>
        <end position="250"/>
    </location>
</feature>
<comment type="function">
    <text evidence="3">Required for cytoplasmic pre-assembly of axonemal dyneins, thereby playing a central role in motility in cilia and flagella. Involved in pre-assembly of dynein arm complexes in the cytoplasm before intraflagellar transport loads them for the ciliary compartment.</text>
</comment>
<dbReference type="PANTHER" id="PTHR22997">
    <property type="entry name" value="PIH1 DOMAIN-CONTAINING PROTEIN 1"/>
    <property type="match status" value="1"/>
</dbReference>
<feature type="compositionally biased region" description="Low complexity" evidence="4">
    <location>
        <begin position="834"/>
        <end position="847"/>
    </location>
</feature>
<sequence length="899" mass="101057">MSNVGDKLELSRDEFRNITQCLGNEEFRKLFAEYCQELNDPDNRKQYEEELKMLEAERGYDVKFIKPLPGYVIKTVVGGNRKAFVNVCHCDLVGKPSSQCSVNEKGQKGLKWSIPYAQSQPRKDYDNKNVDCVVYDVVFHYDTLHLTKSNKNFRKLVTDTALDAVEGAFNVSLDRINLKFPKLQYKGVAKMTVIRQKSTNFETRQKDGLIDTLYRASERKEPVHDNENADKENINKQPLGPASQQEYTTPSYKLIHRKEVEYHELTGELDAKMEAAIPKELVLVIELPLLKSANQCALNVTSSEVHLISDRPAAKYKLEVKLPYTVSEKHGSAKFNTDENTLTVVLPVVRSSRTLNDVSVVSKKDESYPDEMAQKPVEKVDLSKLQLPSSNSANKKIIFPKFSANKMDNIFAFTLNVRNVDPSSIELQKGTDSVSCRFTNIGNGFFPCYYVFFARFPNANIAEVEHEEWDNNIILQVVLDHGLIDSYYAGTNENDLVQYSIMEDITDKINNFGKEIEDDSLCIAVSKNAIKQERKLSHLSIEIKTKDDTESDEGIDSAPEGELKTDQSMQEDEQQEDVKAHAEVVDATVSGENVTNIEHEGHESKKGKRSQRRKNKKRSLSESCCDQLKITADETTSKIEPKTEANAFESSGNSEAASKQRKARSVSESCHSATDNDAVDSASVDNLSALIQFNHKYKGILKRSSLQRSISECSSIDEHYYLGTSVDGSSVAGSVEQTNGELSESCRKTVRFSDSIKTKLFRSNTSILGQKKKNAKKNESKRRALTRRLSEGESTDNEDKDHPTNNEAPVPVVQRDAEHDSGISLDSDVGHSIEANAESEAQNQQQNDSTKPIEISRKVEKKFIASKSKNCNSAQCKNAKRNDSSDIEFKSDMIFDIEM</sequence>
<dbReference type="VEuPathDB" id="VectorBase:AALFPA_040629"/>
<dbReference type="InterPro" id="IPR041442">
    <property type="entry name" value="PIH1D1/2/3_CS-like"/>
</dbReference>
<proteinExistence type="evidence at transcript level"/>
<feature type="region of interest" description="Disordered" evidence="4">
    <location>
        <begin position="767"/>
        <end position="813"/>
    </location>
</feature>
<dbReference type="Pfam" id="PF18201">
    <property type="entry name" value="PIH1_CS"/>
    <property type="match status" value="1"/>
</dbReference>
<feature type="region of interest" description="Disordered" evidence="4">
    <location>
        <begin position="635"/>
        <end position="678"/>
    </location>
</feature>
<comment type="subcellular location">
    <subcellularLocation>
        <location evidence="3">Cytoplasm</location>
    </subcellularLocation>
    <subcellularLocation>
        <location evidence="2">Dynein axonemal particle</location>
    </subcellularLocation>
</comment>
<evidence type="ECO:0000256" key="4">
    <source>
        <dbReference type="SAM" id="MobiDB-lite"/>
    </source>
</evidence>
<dbReference type="VEuPathDB" id="VectorBase:AALF022098"/>
<dbReference type="GO" id="GO:0060285">
    <property type="term" value="P:cilium-dependent cell motility"/>
    <property type="evidence" value="ECO:0007669"/>
    <property type="project" value="UniProtKB-UniRule"/>
</dbReference>
<dbReference type="PANTHER" id="PTHR22997:SF3">
    <property type="entry name" value="PROTEIN KINTOUN"/>
    <property type="match status" value="1"/>
</dbReference>
<evidence type="ECO:0000256" key="1">
    <source>
        <dbReference type="ARBA" id="ARBA00022490"/>
    </source>
</evidence>
<feature type="region of interest" description="Disordered" evidence="4">
    <location>
        <begin position="543"/>
        <end position="621"/>
    </location>
</feature>
<name>A0A023EW92_AEDAL</name>
<dbReference type="AlphaFoldDB" id="A0A023EW92"/>
<dbReference type="Pfam" id="PF08190">
    <property type="entry name" value="PIH1"/>
    <property type="match status" value="1"/>
</dbReference>
<dbReference type="EMBL" id="GAPW01000160">
    <property type="protein sequence ID" value="JAC13438.1"/>
    <property type="molecule type" value="mRNA"/>
</dbReference>
<dbReference type="VEuPathDB" id="VectorBase:AALC636_007368"/>
<dbReference type="InterPro" id="IPR012981">
    <property type="entry name" value="PIH1_N"/>
</dbReference>
<feature type="compositionally biased region" description="Polar residues" evidence="4">
    <location>
        <begin position="666"/>
        <end position="675"/>
    </location>
</feature>
<dbReference type="InterPro" id="IPR050734">
    <property type="entry name" value="PIH1/Kintoun_subfamily"/>
</dbReference>
<evidence type="ECO:0000259" key="5">
    <source>
        <dbReference type="Pfam" id="PF08190"/>
    </source>
</evidence>
<dbReference type="GO" id="GO:0120293">
    <property type="term" value="C:dynein axonemal particle"/>
    <property type="evidence" value="ECO:0007669"/>
    <property type="project" value="UniProtKB-SubCell"/>
</dbReference>
<evidence type="ECO:0000256" key="2">
    <source>
        <dbReference type="ARBA" id="ARBA00024190"/>
    </source>
</evidence>
<protein>
    <recommendedName>
        <fullName evidence="3">Protein kintoun</fullName>
    </recommendedName>
    <alternativeName>
        <fullName evidence="3">Dynein assembly factor 2, axonemal homolog</fullName>
    </alternativeName>
</protein>
<dbReference type="GO" id="GO:0070286">
    <property type="term" value="P:axonemal dynein complex assembly"/>
    <property type="evidence" value="ECO:0007669"/>
    <property type="project" value="UniProtKB-UniRule"/>
</dbReference>
<evidence type="ECO:0000313" key="7">
    <source>
        <dbReference type="EMBL" id="JAC13438.1"/>
    </source>
</evidence>
<keyword evidence="1 3" id="KW-0963">Cytoplasm</keyword>